<protein>
    <submittedName>
        <fullName evidence="2">Uncharacterized protein</fullName>
    </submittedName>
</protein>
<evidence type="ECO:0000313" key="3">
    <source>
        <dbReference type="Proteomes" id="UP000828390"/>
    </source>
</evidence>
<keyword evidence="3" id="KW-1185">Reference proteome</keyword>
<sequence>MPQFCTGGLNTASTSITNYFSTTQFPLERSQTKVRPLLRQRCRRQCVVLRQENLREWTTSLPRSGPGSGRRLSSNYRKGATSTCARTTAPLA</sequence>
<gene>
    <name evidence="2" type="ORF">DPMN_108474</name>
</gene>
<evidence type="ECO:0000256" key="1">
    <source>
        <dbReference type="SAM" id="MobiDB-lite"/>
    </source>
</evidence>
<reference evidence="2" key="1">
    <citation type="journal article" date="2019" name="bioRxiv">
        <title>The Genome of the Zebra Mussel, Dreissena polymorpha: A Resource for Invasive Species Research.</title>
        <authorList>
            <person name="McCartney M.A."/>
            <person name="Auch B."/>
            <person name="Kono T."/>
            <person name="Mallez S."/>
            <person name="Zhang Y."/>
            <person name="Obille A."/>
            <person name="Becker A."/>
            <person name="Abrahante J.E."/>
            <person name="Garbe J."/>
            <person name="Badalamenti J.P."/>
            <person name="Herman A."/>
            <person name="Mangelson H."/>
            <person name="Liachko I."/>
            <person name="Sullivan S."/>
            <person name="Sone E.D."/>
            <person name="Koren S."/>
            <person name="Silverstein K.A.T."/>
            <person name="Beckman K.B."/>
            <person name="Gohl D.M."/>
        </authorList>
    </citation>
    <scope>NUCLEOTIDE SEQUENCE</scope>
    <source>
        <strain evidence="2">Duluth1</strain>
        <tissue evidence="2">Whole animal</tissue>
    </source>
</reference>
<feature type="compositionally biased region" description="Low complexity" evidence="1">
    <location>
        <begin position="60"/>
        <end position="74"/>
    </location>
</feature>
<dbReference type="AlphaFoldDB" id="A0A9D4K8T9"/>
<feature type="region of interest" description="Disordered" evidence="1">
    <location>
        <begin position="59"/>
        <end position="92"/>
    </location>
</feature>
<proteinExistence type="predicted"/>
<name>A0A9D4K8T9_DREPO</name>
<dbReference type="EMBL" id="JAIWYP010000004">
    <property type="protein sequence ID" value="KAH3835131.1"/>
    <property type="molecule type" value="Genomic_DNA"/>
</dbReference>
<organism evidence="2 3">
    <name type="scientific">Dreissena polymorpha</name>
    <name type="common">Zebra mussel</name>
    <name type="synonym">Mytilus polymorpha</name>
    <dbReference type="NCBI Taxonomy" id="45954"/>
    <lineage>
        <taxon>Eukaryota</taxon>
        <taxon>Metazoa</taxon>
        <taxon>Spiralia</taxon>
        <taxon>Lophotrochozoa</taxon>
        <taxon>Mollusca</taxon>
        <taxon>Bivalvia</taxon>
        <taxon>Autobranchia</taxon>
        <taxon>Heteroconchia</taxon>
        <taxon>Euheterodonta</taxon>
        <taxon>Imparidentia</taxon>
        <taxon>Neoheterodontei</taxon>
        <taxon>Myida</taxon>
        <taxon>Dreissenoidea</taxon>
        <taxon>Dreissenidae</taxon>
        <taxon>Dreissena</taxon>
    </lineage>
</organism>
<evidence type="ECO:0000313" key="2">
    <source>
        <dbReference type="EMBL" id="KAH3835131.1"/>
    </source>
</evidence>
<accession>A0A9D4K8T9</accession>
<dbReference type="Proteomes" id="UP000828390">
    <property type="component" value="Unassembled WGS sequence"/>
</dbReference>
<comment type="caution">
    <text evidence="2">The sequence shown here is derived from an EMBL/GenBank/DDBJ whole genome shotgun (WGS) entry which is preliminary data.</text>
</comment>
<reference evidence="2" key="2">
    <citation type="submission" date="2020-11" db="EMBL/GenBank/DDBJ databases">
        <authorList>
            <person name="McCartney M.A."/>
            <person name="Auch B."/>
            <person name="Kono T."/>
            <person name="Mallez S."/>
            <person name="Becker A."/>
            <person name="Gohl D.M."/>
            <person name="Silverstein K.A.T."/>
            <person name="Koren S."/>
            <person name="Bechman K.B."/>
            <person name="Herman A."/>
            <person name="Abrahante J.E."/>
            <person name="Garbe J."/>
        </authorList>
    </citation>
    <scope>NUCLEOTIDE SEQUENCE</scope>
    <source>
        <strain evidence="2">Duluth1</strain>
        <tissue evidence="2">Whole animal</tissue>
    </source>
</reference>